<gene>
    <name evidence="2" type="ORF">AVEN_10160_1</name>
    <name evidence="5" type="ORF">AVEN_182613_1</name>
    <name evidence="1" type="ORF">AVEN_248698_1</name>
    <name evidence="3" type="ORF">AVEN_57756_1</name>
    <name evidence="4" type="ORF">AVEN_61519_1</name>
</gene>
<dbReference type="EMBL" id="BGPR01283225">
    <property type="protein sequence ID" value="GBN28918.1"/>
    <property type="molecule type" value="Genomic_DNA"/>
</dbReference>
<evidence type="ECO:0000313" key="4">
    <source>
        <dbReference type="EMBL" id="GBN28817.1"/>
    </source>
</evidence>
<evidence type="ECO:0000313" key="1">
    <source>
        <dbReference type="EMBL" id="GBN28721.1"/>
    </source>
</evidence>
<dbReference type="EMBL" id="BGPR01283179">
    <property type="protein sequence ID" value="GBN28817.1"/>
    <property type="molecule type" value="Genomic_DNA"/>
</dbReference>
<dbReference type="EMBL" id="BGPR01283136">
    <property type="protein sequence ID" value="GBN28721.1"/>
    <property type="molecule type" value="Genomic_DNA"/>
</dbReference>
<dbReference type="EMBL" id="BGPR01283174">
    <property type="protein sequence ID" value="GBN28810.1"/>
    <property type="molecule type" value="Genomic_DNA"/>
</dbReference>
<comment type="caution">
    <text evidence="4">The sequence shown here is derived from an EMBL/GenBank/DDBJ whole genome shotgun (WGS) entry which is preliminary data.</text>
</comment>
<evidence type="ECO:0000313" key="3">
    <source>
        <dbReference type="EMBL" id="GBN28810.1"/>
    </source>
</evidence>
<sequence>MTLSTSTPHRNYPSNWIDCFMQFTHRQQCHLTATVSSLRMSDLLRLRCNYFICIHVDARTSRSPPLFLMQPINLKSVFSEKKVLVNCSSEPST</sequence>
<proteinExistence type="predicted"/>
<evidence type="ECO:0000313" key="2">
    <source>
        <dbReference type="EMBL" id="GBN28749.1"/>
    </source>
</evidence>
<accession>A0A4Y2MSK6</accession>
<dbReference type="EMBL" id="BGPR01283149">
    <property type="protein sequence ID" value="GBN28749.1"/>
    <property type="molecule type" value="Genomic_DNA"/>
</dbReference>
<keyword evidence="6" id="KW-1185">Reference proteome</keyword>
<evidence type="ECO:0000313" key="5">
    <source>
        <dbReference type="EMBL" id="GBN28918.1"/>
    </source>
</evidence>
<dbReference type="Proteomes" id="UP000499080">
    <property type="component" value="Unassembled WGS sequence"/>
</dbReference>
<organism evidence="4 6">
    <name type="scientific">Araneus ventricosus</name>
    <name type="common">Orbweaver spider</name>
    <name type="synonym">Epeira ventricosa</name>
    <dbReference type="NCBI Taxonomy" id="182803"/>
    <lineage>
        <taxon>Eukaryota</taxon>
        <taxon>Metazoa</taxon>
        <taxon>Ecdysozoa</taxon>
        <taxon>Arthropoda</taxon>
        <taxon>Chelicerata</taxon>
        <taxon>Arachnida</taxon>
        <taxon>Araneae</taxon>
        <taxon>Araneomorphae</taxon>
        <taxon>Entelegynae</taxon>
        <taxon>Araneoidea</taxon>
        <taxon>Araneidae</taxon>
        <taxon>Araneus</taxon>
    </lineage>
</organism>
<dbReference type="AlphaFoldDB" id="A0A4Y2MSK6"/>
<reference evidence="4 6" key="1">
    <citation type="journal article" date="2019" name="Sci. Rep.">
        <title>Orb-weaving spider Araneus ventricosus genome elucidates the spidroin gene catalogue.</title>
        <authorList>
            <person name="Kono N."/>
            <person name="Nakamura H."/>
            <person name="Ohtoshi R."/>
            <person name="Moran D.A.P."/>
            <person name="Shinohara A."/>
            <person name="Yoshida Y."/>
            <person name="Fujiwara M."/>
            <person name="Mori M."/>
            <person name="Tomita M."/>
            <person name="Arakawa K."/>
        </authorList>
    </citation>
    <scope>NUCLEOTIDE SEQUENCE [LARGE SCALE GENOMIC DNA]</scope>
</reference>
<evidence type="ECO:0000313" key="6">
    <source>
        <dbReference type="Proteomes" id="UP000499080"/>
    </source>
</evidence>
<protein>
    <submittedName>
        <fullName evidence="4">Uncharacterized protein</fullName>
    </submittedName>
</protein>
<name>A0A4Y2MSK6_ARAVE</name>